<gene>
    <name evidence="1" type="ORF">S03H2_41811</name>
</gene>
<name>X1IUK8_9ZZZZ</name>
<accession>X1IUK8</accession>
<dbReference type="AlphaFoldDB" id="X1IUK8"/>
<protein>
    <submittedName>
        <fullName evidence="1">Uncharacterized protein</fullName>
    </submittedName>
</protein>
<organism evidence="1">
    <name type="scientific">marine sediment metagenome</name>
    <dbReference type="NCBI Taxonomy" id="412755"/>
    <lineage>
        <taxon>unclassified sequences</taxon>
        <taxon>metagenomes</taxon>
        <taxon>ecological metagenomes</taxon>
    </lineage>
</organism>
<dbReference type="EMBL" id="BARU01025993">
    <property type="protein sequence ID" value="GAH72945.1"/>
    <property type="molecule type" value="Genomic_DNA"/>
</dbReference>
<reference evidence="1" key="1">
    <citation type="journal article" date="2014" name="Front. Microbiol.">
        <title>High frequency of phylogenetically diverse reductive dehalogenase-homologous genes in deep subseafloor sedimentary metagenomes.</title>
        <authorList>
            <person name="Kawai M."/>
            <person name="Futagami T."/>
            <person name="Toyoda A."/>
            <person name="Takaki Y."/>
            <person name="Nishi S."/>
            <person name="Hori S."/>
            <person name="Arai W."/>
            <person name="Tsubouchi T."/>
            <person name="Morono Y."/>
            <person name="Uchiyama I."/>
            <person name="Ito T."/>
            <person name="Fujiyama A."/>
            <person name="Inagaki F."/>
            <person name="Takami H."/>
        </authorList>
    </citation>
    <scope>NUCLEOTIDE SEQUENCE</scope>
    <source>
        <strain evidence="1">Expedition CK06-06</strain>
    </source>
</reference>
<proteinExistence type="predicted"/>
<feature type="non-terminal residue" evidence="1">
    <location>
        <position position="63"/>
    </location>
</feature>
<comment type="caution">
    <text evidence="1">The sequence shown here is derived from an EMBL/GenBank/DDBJ whole genome shotgun (WGS) entry which is preliminary data.</text>
</comment>
<sequence length="63" mass="7299">MDVRNWPADRIMQLPDHCFGRRWLVSVIGARSEIGPAFDISEAGLPEWTVIWNLTLWYIQVGD</sequence>
<evidence type="ECO:0000313" key="1">
    <source>
        <dbReference type="EMBL" id="GAH72945.1"/>
    </source>
</evidence>